<feature type="region of interest" description="Disordered" evidence="1">
    <location>
        <begin position="174"/>
        <end position="246"/>
    </location>
</feature>
<dbReference type="EMBL" id="CP038013">
    <property type="protein sequence ID" value="QBQ07565.1"/>
    <property type="molecule type" value="Genomic_DNA"/>
</dbReference>
<feature type="compositionally biased region" description="Basic and acidic residues" evidence="1">
    <location>
        <begin position="128"/>
        <end position="158"/>
    </location>
</feature>
<dbReference type="AlphaFoldDB" id="A0A4P7AGN8"/>
<dbReference type="KEGG" id="sgq:SGLAD_v1c03660"/>
<protein>
    <submittedName>
        <fullName evidence="2">Uncharacterized protein</fullName>
    </submittedName>
</protein>
<feature type="compositionally biased region" description="Polar residues" evidence="1">
    <location>
        <begin position="384"/>
        <end position="393"/>
    </location>
</feature>
<dbReference type="OrthoDB" id="389305at2"/>
<evidence type="ECO:0000313" key="2">
    <source>
        <dbReference type="EMBL" id="QBQ07565.1"/>
    </source>
</evidence>
<accession>A0A4P7AGN8</accession>
<name>A0A4P7AGN8_9MOLU</name>
<feature type="region of interest" description="Disordered" evidence="1">
    <location>
        <begin position="113"/>
        <end position="158"/>
    </location>
</feature>
<sequence>MAKIIKEKEKDFVLISEKTKARIKGLIEKRLTTQTVALFAQEYESYDYDIRSEIIQYILFLLEKAQNELEFNTLKKPTEWDQKAFERRRLEFIEKQTNVKKIQDALKIKEPHNNELLAKNQQKLTQKSNEKPKEELLVKQEEPKITKEKKAQNSKQEKSIEIRLREAALREAKEAKELAAKKAKEEQQAKELAEKKAKEQQQAKEAAEKLKKEKELAAKQAKEAAEKKAKEQQQDKEVSSKVNKAKQVAIKKDVQPEVKIVRTQRDYEKEQAEKEKLWKELYGKSRVQTNEAKRPSTSSFVGSAKNTDKTPLIKEEALVNFKLYGHTYPIEELTDPKHKLYFFWTTIKNKYRSGNLSVWLKDQSKLKNWWIYKKRLKAQKHAFKTSSSTNTQPQKKEVVVNKNNLEKENTQKTSD</sequence>
<feature type="compositionally biased region" description="Basic and acidic residues" evidence="1">
    <location>
        <begin position="174"/>
        <end position="239"/>
    </location>
</feature>
<evidence type="ECO:0000256" key="1">
    <source>
        <dbReference type="SAM" id="MobiDB-lite"/>
    </source>
</evidence>
<dbReference type="RefSeq" id="WP_134297356.1">
    <property type="nucleotide sequence ID" value="NZ_CP038013.1"/>
</dbReference>
<dbReference type="Proteomes" id="UP000294309">
    <property type="component" value="Chromosome"/>
</dbReference>
<organism evidence="2 3">
    <name type="scientific">Spiroplasma gladiatoris</name>
    <dbReference type="NCBI Taxonomy" id="2143"/>
    <lineage>
        <taxon>Bacteria</taxon>
        <taxon>Bacillati</taxon>
        <taxon>Mycoplasmatota</taxon>
        <taxon>Mollicutes</taxon>
        <taxon>Entomoplasmatales</taxon>
        <taxon>Spiroplasmataceae</taxon>
        <taxon>Spiroplasma</taxon>
    </lineage>
</organism>
<feature type="compositionally biased region" description="Basic and acidic residues" evidence="1">
    <location>
        <begin position="394"/>
        <end position="415"/>
    </location>
</feature>
<gene>
    <name evidence="2" type="ORF">SGLAD_v1c03660</name>
</gene>
<evidence type="ECO:0000313" key="3">
    <source>
        <dbReference type="Proteomes" id="UP000294309"/>
    </source>
</evidence>
<reference evidence="2 3" key="1">
    <citation type="submission" date="2019-03" db="EMBL/GenBank/DDBJ databases">
        <title>Complete genome sequence of Spiroplasma gladiatoris TG-1 (DSM 22552).</title>
        <authorList>
            <person name="Lin Y.-C."/>
            <person name="Chou L."/>
            <person name="Kuo C.-H."/>
        </authorList>
    </citation>
    <scope>NUCLEOTIDE SEQUENCE [LARGE SCALE GENOMIC DNA]</scope>
    <source>
        <strain evidence="2 3">TG-1</strain>
    </source>
</reference>
<proteinExistence type="predicted"/>
<feature type="region of interest" description="Disordered" evidence="1">
    <location>
        <begin position="382"/>
        <end position="415"/>
    </location>
</feature>
<keyword evidence="3" id="KW-1185">Reference proteome</keyword>